<evidence type="ECO:0000313" key="9">
    <source>
        <dbReference type="EMBL" id="RGS44151.1"/>
    </source>
</evidence>
<dbReference type="Pfam" id="PF10035">
    <property type="entry name" value="DUF2179"/>
    <property type="match status" value="1"/>
</dbReference>
<feature type="transmembrane region" description="Helical" evidence="7">
    <location>
        <begin position="52"/>
        <end position="80"/>
    </location>
</feature>
<evidence type="ECO:0000256" key="1">
    <source>
        <dbReference type="ARBA" id="ARBA00004651"/>
    </source>
</evidence>
<evidence type="ECO:0000256" key="7">
    <source>
        <dbReference type="SAM" id="Phobius"/>
    </source>
</evidence>
<keyword evidence="3 7" id="KW-0812">Transmembrane</keyword>
<evidence type="ECO:0000256" key="2">
    <source>
        <dbReference type="ARBA" id="ARBA00022475"/>
    </source>
</evidence>
<accession>A0A412IVD7</accession>
<evidence type="ECO:0000256" key="5">
    <source>
        <dbReference type="ARBA" id="ARBA00023136"/>
    </source>
</evidence>
<name>A0A412IVD7_9FIRM</name>
<dbReference type="PANTHER" id="PTHR33545:SF3">
    <property type="entry name" value="UPF0750 MEMBRANE PROTEIN YQFU"/>
    <property type="match status" value="1"/>
</dbReference>
<feature type="transmembrane region" description="Helical" evidence="7">
    <location>
        <begin position="20"/>
        <end position="40"/>
    </location>
</feature>
<feature type="transmembrane region" description="Helical" evidence="7">
    <location>
        <begin position="121"/>
        <end position="142"/>
    </location>
</feature>
<proteinExistence type="predicted"/>
<dbReference type="Proteomes" id="UP000283295">
    <property type="component" value="Unassembled WGS sequence"/>
</dbReference>
<dbReference type="CDD" id="cd16380">
    <property type="entry name" value="YitT_C"/>
    <property type="match status" value="1"/>
</dbReference>
<evidence type="ECO:0000256" key="4">
    <source>
        <dbReference type="ARBA" id="ARBA00022989"/>
    </source>
</evidence>
<gene>
    <name evidence="9" type="ORF">DWX94_01850</name>
</gene>
<evidence type="ECO:0000313" key="10">
    <source>
        <dbReference type="Proteomes" id="UP000283295"/>
    </source>
</evidence>
<dbReference type="InterPro" id="IPR015867">
    <property type="entry name" value="N-reg_PII/ATP_PRibTrfase_C"/>
</dbReference>
<dbReference type="Gene3D" id="3.30.70.120">
    <property type="match status" value="1"/>
</dbReference>
<dbReference type="AlphaFoldDB" id="A0A412IVD7"/>
<dbReference type="PIRSF" id="PIRSF006483">
    <property type="entry name" value="Membrane_protein_YitT"/>
    <property type="match status" value="1"/>
</dbReference>
<reference evidence="9 10" key="1">
    <citation type="submission" date="2018-08" db="EMBL/GenBank/DDBJ databases">
        <title>A genome reference for cultivated species of the human gut microbiota.</title>
        <authorList>
            <person name="Zou Y."/>
            <person name="Xue W."/>
            <person name="Luo G."/>
        </authorList>
    </citation>
    <scope>NUCLEOTIDE SEQUENCE [LARGE SCALE GENOMIC DNA]</scope>
    <source>
        <strain evidence="9 10">AF22-21</strain>
    </source>
</reference>
<dbReference type="GO" id="GO:0005886">
    <property type="term" value="C:plasma membrane"/>
    <property type="evidence" value="ECO:0007669"/>
    <property type="project" value="UniProtKB-SubCell"/>
</dbReference>
<dbReference type="InterPro" id="IPR003740">
    <property type="entry name" value="YitT"/>
</dbReference>
<comment type="subcellular location">
    <subcellularLocation>
        <location evidence="1">Cell membrane</location>
        <topology evidence="1">Multi-pass membrane protein</topology>
    </subcellularLocation>
</comment>
<dbReference type="OrthoDB" id="9779786at2"/>
<dbReference type="PANTHER" id="PTHR33545">
    <property type="entry name" value="UPF0750 MEMBRANE PROTEIN YITT-RELATED"/>
    <property type="match status" value="1"/>
</dbReference>
<keyword evidence="2" id="KW-1003">Cell membrane</keyword>
<evidence type="ECO:0000259" key="8">
    <source>
        <dbReference type="Pfam" id="PF10035"/>
    </source>
</evidence>
<comment type="caution">
    <text evidence="9">The sequence shown here is derived from an EMBL/GenBank/DDBJ whole genome shotgun (WGS) entry which is preliminary data.</text>
</comment>
<keyword evidence="4 7" id="KW-1133">Transmembrane helix</keyword>
<feature type="domain" description="DUF2179" evidence="8">
    <location>
        <begin position="234"/>
        <end position="287"/>
    </location>
</feature>
<feature type="region of interest" description="Disordered" evidence="6">
    <location>
        <begin position="306"/>
        <end position="328"/>
    </location>
</feature>
<feature type="transmembrane region" description="Helical" evidence="7">
    <location>
        <begin position="163"/>
        <end position="184"/>
    </location>
</feature>
<dbReference type="EMBL" id="QRVK01000002">
    <property type="protein sequence ID" value="RGS44151.1"/>
    <property type="molecule type" value="Genomic_DNA"/>
</dbReference>
<feature type="transmembrane region" description="Helical" evidence="7">
    <location>
        <begin position="92"/>
        <end position="109"/>
    </location>
</feature>
<dbReference type="Pfam" id="PF02588">
    <property type="entry name" value="YitT_membrane"/>
    <property type="match status" value="1"/>
</dbReference>
<dbReference type="InterPro" id="IPR051461">
    <property type="entry name" value="UPF0750_membrane"/>
</dbReference>
<evidence type="ECO:0000256" key="3">
    <source>
        <dbReference type="ARBA" id="ARBA00022692"/>
    </source>
</evidence>
<keyword evidence="5 7" id="KW-0472">Membrane</keyword>
<organism evidence="9 10">
    <name type="scientific">Coprococcus eutactus</name>
    <dbReference type="NCBI Taxonomy" id="33043"/>
    <lineage>
        <taxon>Bacteria</taxon>
        <taxon>Bacillati</taxon>
        <taxon>Bacillota</taxon>
        <taxon>Clostridia</taxon>
        <taxon>Lachnospirales</taxon>
        <taxon>Lachnospiraceae</taxon>
        <taxon>Coprococcus</taxon>
    </lineage>
</organism>
<protein>
    <submittedName>
        <fullName evidence="9">YitT family protein</fullName>
    </submittedName>
</protein>
<evidence type="ECO:0000256" key="6">
    <source>
        <dbReference type="SAM" id="MobiDB-lite"/>
    </source>
</evidence>
<sequence>MSPCSADEQKERMIGMTKRLNLLLEFVMLTLGAVIAAFAIEEFLVPNTILDGGVIGIGIMINNLTEISLSILTIVLNVPFLIIGSRQLGKMFIVKAGYSMIVFSVFVEIFKPLENATSETILAVCFGGVILGLGVGIIIKFGGCLDGTETVAIMLNKKKDWPVGRLVLGMNLIIYSIAGLLFGLDRAMYSLLTYFITSKVLDMVESGLEQAKAAMIITDDAREVADKIYKQLGRTVTIMQGKGMISGNKTVLYCVLTRFEIGELKSIIRSIDSSAFVTVTDVAEIIGNHIKDNEYKELLEKIEEKEESLTKHPEHESMKDFESLDKMK</sequence>
<dbReference type="InterPro" id="IPR019264">
    <property type="entry name" value="DUF2179"/>
</dbReference>